<protein>
    <submittedName>
        <fullName evidence="1">Uncharacterized protein</fullName>
    </submittedName>
</protein>
<accession>A0A0A7KTY1</accession>
<evidence type="ECO:0000313" key="1">
    <source>
        <dbReference type="EMBL" id="AIZ49744.1"/>
    </source>
</evidence>
<reference evidence="1" key="2">
    <citation type="journal article" date="2015" name="Vet. Microbiol.">
        <title>Variants of a genomic island in Aeromonas salmonicida subsp. salmonicida link isolates with their geographical origins.</title>
        <authorList>
            <person name="Emond-Rheault J.G."/>
            <person name="Vincent A.T."/>
            <person name="Trudel M.V."/>
            <person name="Brochu F."/>
            <person name="Boyle B."/>
            <person name="Tanaka K.H."/>
            <person name="Attere S.A."/>
            <person name="Jubinville E."/>
            <person name="Loch T.P."/>
            <person name="Winters A.D."/>
            <person name="Faisal M."/>
            <person name="Frenette M."/>
            <person name="Derome N."/>
            <person name="Charette S.J."/>
        </authorList>
    </citation>
    <scope>NUCLEOTIDE SEQUENCE</scope>
    <source>
        <strain evidence="1">09-0167</strain>
    </source>
</reference>
<sequence length="329" mass="36350">MLALCARSPGERRDLSKPPSGGFFIGGNMVAITATTTPFDAKDVNDQVNKTISQDGLLMRMAKAKGEQYAAGRGLSNSSIGAEASQRAIVDAALPIASQNAGQAWKSDENRIDRGHQLTMQGNQFGHEKGMANINAQLQKERDQLLHKNSLGMLDAEGQQRLKELGVQNQYQTERDQLLHKNSLGMLDAEGQQRLKELGAQSEYQKERDQLLHKNSLGMLDAEGQQRLKELDNQNKASLDQLAQQVVANTHGMYMSTVDKAVSSYNDRYAAVMADNTMKATDKEKLVNNMKTELNSTLNMYQQMYSNISTIKPDWTKFPSASLPGVNVK</sequence>
<proteinExistence type="predicted"/>
<dbReference type="AlphaFoldDB" id="A0A0A7KTY1"/>
<dbReference type="EMBL" id="KJ626180">
    <property type="protein sequence ID" value="AIZ49744.1"/>
    <property type="molecule type" value="Genomic_DNA"/>
</dbReference>
<organism evidence="1">
    <name type="scientific">Aeromonas salmonicida subsp. salmonicida</name>
    <dbReference type="NCBI Taxonomy" id="29491"/>
    <lineage>
        <taxon>Bacteria</taxon>
        <taxon>Pseudomonadati</taxon>
        <taxon>Pseudomonadota</taxon>
        <taxon>Gammaproteobacteria</taxon>
        <taxon>Aeromonadales</taxon>
        <taxon>Aeromonadaceae</taxon>
        <taxon>Aeromonas</taxon>
    </lineage>
</organism>
<reference evidence="1" key="1">
    <citation type="submission" date="2014-03" db="EMBL/GenBank/DDBJ databases">
        <authorList>
            <person name="Emond-Rheault J.-G."/>
            <person name="Trudel M.V."/>
            <person name="Vincent A.T."/>
            <person name="Brochu F."/>
            <person name="Boyle B."/>
            <person name="Tanaka K.H."/>
            <person name="Attere S.A."/>
            <person name="Jubinville E."/>
            <person name="Frenette M."/>
            <person name="Derome N."/>
            <person name="Charette S.J."/>
        </authorList>
    </citation>
    <scope>NUCLEOTIDE SEQUENCE</scope>
    <source>
        <strain evidence="1">09-0167</strain>
    </source>
</reference>
<name>A0A0A7KTY1_AERSS</name>